<comment type="caution">
    <text evidence="2">The sequence shown here is derived from an EMBL/GenBank/DDBJ whole genome shotgun (WGS) entry which is preliminary data.</text>
</comment>
<dbReference type="InterPro" id="IPR016181">
    <property type="entry name" value="Acyl_CoA_acyltransferase"/>
</dbReference>
<dbReference type="PROSITE" id="PS51186">
    <property type="entry name" value="GNAT"/>
    <property type="match status" value="1"/>
</dbReference>
<dbReference type="STRING" id="1317117.ATO7_08917"/>
<dbReference type="Gene3D" id="3.40.630.30">
    <property type="match status" value="1"/>
</dbReference>
<evidence type="ECO:0000313" key="2">
    <source>
        <dbReference type="EMBL" id="ORE87149.1"/>
    </source>
</evidence>
<dbReference type="GO" id="GO:0016747">
    <property type="term" value="F:acyltransferase activity, transferring groups other than amino-acyl groups"/>
    <property type="evidence" value="ECO:0007669"/>
    <property type="project" value="InterPro"/>
</dbReference>
<dbReference type="InterPro" id="IPR000182">
    <property type="entry name" value="GNAT_dom"/>
</dbReference>
<dbReference type="Pfam" id="PF13302">
    <property type="entry name" value="Acetyltransf_3"/>
    <property type="match status" value="1"/>
</dbReference>
<keyword evidence="2" id="KW-0808">Transferase</keyword>
<organism evidence="2 3">
    <name type="scientific">Oceanococcus atlanticus</name>
    <dbReference type="NCBI Taxonomy" id="1317117"/>
    <lineage>
        <taxon>Bacteria</taxon>
        <taxon>Pseudomonadati</taxon>
        <taxon>Pseudomonadota</taxon>
        <taxon>Gammaproteobacteria</taxon>
        <taxon>Chromatiales</taxon>
        <taxon>Oceanococcaceae</taxon>
        <taxon>Oceanococcus</taxon>
    </lineage>
</organism>
<dbReference type="AlphaFoldDB" id="A0A1Y1SDV2"/>
<dbReference type="Proteomes" id="UP000192342">
    <property type="component" value="Unassembled WGS sequence"/>
</dbReference>
<dbReference type="SUPFAM" id="SSF55729">
    <property type="entry name" value="Acyl-CoA N-acyltransferases (Nat)"/>
    <property type="match status" value="1"/>
</dbReference>
<proteinExistence type="predicted"/>
<dbReference type="EMBL" id="AQQV01000002">
    <property type="protein sequence ID" value="ORE87149.1"/>
    <property type="molecule type" value="Genomic_DNA"/>
</dbReference>
<feature type="domain" description="N-acetyltransferase" evidence="1">
    <location>
        <begin position="5"/>
        <end position="157"/>
    </location>
</feature>
<evidence type="ECO:0000259" key="1">
    <source>
        <dbReference type="PROSITE" id="PS51186"/>
    </source>
</evidence>
<sequence>MNVNIQFKRLHEVDQAVIIELMNHPLVRRHMPMLSYPFEAEACEAFLASKEQLWSVHGYGPWAFEQDGQFLGWGGLQAENGEPDLALVLHPNHWGSGKHIIKLILNRAFGQMKFQSITALLPPSRTRIRALFRLGFEKDGELWIGNQTFIRFRLNRIQYEANIAGHNR</sequence>
<name>A0A1Y1SDV2_9GAMM</name>
<accession>A0A1Y1SDV2</accession>
<keyword evidence="3" id="KW-1185">Reference proteome</keyword>
<evidence type="ECO:0000313" key="3">
    <source>
        <dbReference type="Proteomes" id="UP000192342"/>
    </source>
</evidence>
<reference evidence="2 3" key="1">
    <citation type="submission" date="2013-04" db="EMBL/GenBank/DDBJ databases">
        <title>Oceanococcus atlanticus 22II-S10r2 Genome Sequencing.</title>
        <authorList>
            <person name="Lai Q."/>
            <person name="Li G."/>
            <person name="Shao Z."/>
        </authorList>
    </citation>
    <scope>NUCLEOTIDE SEQUENCE [LARGE SCALE GENOMIC DNA]</scope>
    <source>
        <strain evidence="2 3">22II-S10r2</strain>
    </source>
</reference>
<protein>
    <submittedName>
        <fullName evidence="2">N-acetyltransferase GCN5</fullName>
    </submittedName>
</protein>
<gene>
    <name evidence="2" type="ORF">ATO7_08917</name>
</gene>